<sequence length="272" mass="30338">PRVEVAAVPTFSARDELFCRRDPSGSTATQSLPQGVELLVGSVNPVEDFQALVRQKNMNFQDVSNQLIKRIYGFVDTKQSQYYLKSMNCIKCLRTEAIRLSGARIFNDFLQSLKEKTAGGSLKEFWEIVVQDGVSLITSEESTDSSVTPEEAKQFLAQAEKKPEDTSMVEEDDVDDLNTTGTTHLREAQDQSQQCLHISVLLCVAGELGGTVLYDTQSGSCLVIYCRSMFVHKNLYIHLLLTDLLPLLDIFSLEQTSSRGCESVNSKWIGTY</sequence>
<keyword evidence="3" id="KW-1185">Reference proteome</keyword>
<dbReference type="AlphaFoldDB" id="A0A2G9RTZ2"/>
<gene>
    <name evidence="2" type="ORF">AB205_0005130</name>
</gene>
<dbReference type="InterPro" id="IPR036494">
    <property type="entry name" value="Ku_C_sf"/>
</dbReference>
<dbReference type="OrthoDB" id="30826at2759"/>
<feature type="non-terminal residue" evidence="2">
    <location>
        <position position="272"/>
    </location>
</feature>
<dbReference type="EMBL" id="KV930927">
    <property type="protein sequence ID" value="PIO31376.1"/>
    <property type="molecule type" value="Genomic_DNA"/>
</dbReference>
<dbReference type="InterPro" id="IPR014893">
    <property type="entry name" value="Ku_PK_bind"/>
</dbReference>
<organism evidence="2 3">
    <name type="scientific">Aquarana catesbeiana</name>
    <name type="common">American bullfrog</name>
    <name type="synonym">Rana catesbeiana</name>
    <dbReference type="NCBI Taxonomy" id="8400"/>
    <lineage>
        <taxon>Eukaryota</taxon>
        <taxon>Metazoa</taxon>
        <taxon>Chordata</taxon>
        <taxon>Craniata</taxon>
        <taxon>Vertebrata</taxon>
        <taxon>Euteleostomi</taxon>
        <taxon>Amphibia</taxon>
        <taxon>Batrachia</taxon>
        <taxon>Anura</taxon>
        <taxon>Neobatrachia</taxon>
        <taxon>Ranoidea</taxon>
        <taxon>Ranidae</taxon>
        <taxon>Aquarana</taxon>
    </lineage>
</organism>
<feature type="domain" description="Ku C-terminal" evidence="1">
    <location>
        <begin position="44"/>
        <end position="156"/>
    </location>
</feature>
<name>A0A2G9RTZ2_AQUCT</name>
<dbReference type="Proteomes" id="UP000228934">
    <property type="component" value="Unassembled WGS sequence"/>
</dbReference>
<reference evidence="3" key="1">
    <citation type="journal article" date="2017" name="Nat. Commun.">
        <title>The North American bullfrog draft genome provides insight into hormonal regulation of long noncoding RNA.</title>
        <authorList>
            <person name="Hammond S.A."/>
            <person name="Warren R.L."/>
            <person name="Vandervalk B.P."/>
            <person name="Kucuk E."/>
            <person name="Khan H."/>
            <person name="Gibb E.A."/>
            <person name="Pandoh P."/>
            <person name="Kirk H."/>
            <person name="Zhao Y."/>
            <person name="Jones M."/>
            <person name="Mungall A.J."/>
            <person name="Coope R."/>
            <person name="Pleasance S."/>
            <person name="Moore R.A."/>
            <person name="Holt R.A."/>
            <person name="Round J.M."/>
            <person name="Ohora S."/>
            <person name="Walle B.V."/>
            <person name="Veldhoen N."/>
            <person name="Helbing C.C."/>
            <person name="Birol I."/>
        </authorList>
    </citation>
    <scope>NUCLEOTIDE SEQUENCE [LARGE SCALE GENOMIC DNA]</scope>
</reference>
<accession>A0A2G9RTZ2</accession>
<dbReference type="Pfam" id="PF08785">
    <property type="entry name" value="Ku_PK_bind"/>
    <property type="match status" value="1"/>
</dbReference>
<evidence type="ECO:0000259" key="1">
    <source>
        <dbReference type="Pfam" id="PF08785"/>
    </source>
</evidence>
<feature type="non-terminal residue" evidence="2">
    <location>
        <position position="1"/>
    </location>
</feature>
<dbReference type="Gene3D" id="1.25.40.240">
    <property type="entry name" value="Ku, C-terminal domain"/>
    <property type="match status" value="1"/>
</dbReference>
<proteinExistence type="predicted"/>
<dbReference type="FunFam" id="1.25.40.240:FF:000001">
    <property type="entry name" value="X-ray repair cross-complementing protein 5"/>
    <property type="match status" value="1"/>
</dbReference>
<protein>
    <recommendedName>
        <fullName evidence="1">Ku C-terminal domain-containing protein</fullName>
    </recommendedName>
</protein>
<dbReference type="SUPFAM" id="SSF101420">
    <property type="entry name" value="C-terminal domain of Ku80"/>
    <property type="match status" value="1"/>
</dbReference>
<evidence type="ECO:0000313" key="2">
    <source>
        <dbReference type="EMBL" id="PIO31376.1"/>
    </source>
</evidence>
<evidence type="ECO:0000313" key="3">
    <source>
        <dbReference type="Proteomes" id="UP000228934"/>
    </source>
</evidence>